<sequence>MEKTERDRLETENIASSLSQKCSLLKKEGSKKEQFSQAAQERDMKLHGQLRPLVPFFVPGEETSDGDLKINDTLRVPQETSFKVAAEPKEVIVRTWDKEQGFFEESVHRVTESNREPMTEEKEGLKNVKGDTSVVEVRTKLLTPDSILARASAKKQFLSPYPGGSIEGKDAERKSCSDFSFEREVCRELSFSEQTQKLENYQKGSKKSELNKKYNEQKKPNQSAKKKHSGSPKSPYNEIMRNSNKLEDSEKGRRAADKEYRAPEKHNQKSSRKIKKAYSEEGSKKPTSTEADLNRRFAGSSYDTASPPPASYWWVFGELQVFVDNLSYSFACLFCELPL</sequence>
<feature type="compositionally biased region" description="Basic and acidic residues" evidence="1">
    <location>
        <begin position="206"/>
        <end position="219"/>
    </location>
</feature>
<feature type="compositionally biased region" description="Basic and acidic residues" evidence="1">
    <location>
        <begin position="244"/>
        <end position="267"/>
    </location>
</feature>
<feature type="region of interest" description="Disordered" evidence="1">
    <location>
        <begin position="152"/>
        <end position="173"/>
    </location>
</feature>
<proteinExistence type="predicted"/>
<feature type="region of interest" description="Disordered" evidence="1">
    <location>
        <begin position="192"/>
        <end position="295"/>
    </location>
</feature>
<reference evidence="3" key="1">
    <citation type="journal article" date="2013" name="Science">
        <title>Gene transfer from bacteria and archaea facilitated evolution of an extremophilic eukaryote.</title>
        <authorList>
            <person name="Schonknecht G."/>
            <person name="Chen W.H."/>
            <person name="Ternes C.M."/>
            <person name="Barbier G.G."/>
            <person name="Shrestha R.P."/>
            <person name="Stanke M."/>
            <person name="Brautigam A."/>
            <person name="Baker B.J."/>
            <person name="Banfield J.F."/>
            <person name="Garavito R.M."/>
            <person name="Carr K."/>
            <person name="Wilkerson C."/>
            <person name="Rensing S.A."/>
            <person name="Gagneul D."/>
            <person name="Dickenson N.E."/>
            <person name="Oesterhelt C."/>
            <person name="Lercher M.J."/>
            <person name="Weber A.P."/>
        </authorList>
    </citation>
    <scope>NUCLEOTIDE SEQUENCE [LARGE SCALE GENOMIC DNA]</scope>
    <source>
        <strain evidence="3">074W</strain>
    </source>
</reference>
<gene>
    <name evidence="2" type="ORF">Gasu_41600</name>
</gene>
<dbReference type="AlphaFoldDB" id="M2XXG0"/>
<dbReference type="OrthoDB" id="10393668at2759"/>
<accession>M2XXG0</accession>
<protein>
    <submittedName>
        <fullName evidence="2">Uncharacterized protein</fullName>
    </submittedName>
</protein>
<dbReference type="Proteomes" id="UP000030680">
    <property type="component" value="Unassembled WGS sequence"/>
</dbReference>
<dbReference type="EMBL" id="KB454521">
    <property type="protein sequence ID" value="EME28313.1"/>
    <property type="molecule type" value="Genomic_DNA"/>
</dbReference>
<name>M2XXG0_GALSU</name>
<evidence type="ECO:0000313" key="3">
    <source>
        <dbReference type="Proteomes" id="UP000030680"/>
    </source>
</evidence>
<keyword evidence="3" id="KW-1185">Reference proteome</keyword>
<evidence type="ECO:0000256" key="1">
    <source>
        <dbReference type="SAM" id="MobiDB-lite"/>
    </source>
</evidence>
<dbReference type="Gramene" id="EME28313">
    <property type="protein sequence ID" value="EME28313"/>
    <property type="gene ID" value="Gasu_41600"/>
</dbReference>
<dbReference type="GeneID" id="17087162"/>
<evidence type="ECO:0000313" key="2">
    <source>
        <dbReference type="EMBL" id="EME28313.1"/>
    </source>
</evidence>
<dbReference type="RefSeq" id="XP_005704833.1">
    <property type="nucleotide sequence ID" value="XM_005704776.1"/>
</dbReference>
<feature type="compositionally biased region" description="Polar residues" evidence="1">
    <location>
        <begin position="192"/>
        <end position="203"/>
    </location>
</feature>
<organism evidence="2 3">
    <name type="scientific">Galdieria sulphuraria</name>
    <name type="common">Red alga</name>
    <dbReference type="NCBI Taxonomy" id="130081"/>
    <lineage>
        <taxon>Eukaryota</taxon>
        <taxon>Rhodophyta</taxon>
        <taxon>Bangiophyceae</taxon>
        <taxon>Galdieriales</taxon>
        <taxon>Galdieriaceae</taxon>
        <taxon>Galdieria</taxon>
    </lineage>
</organism>
<dbReference type="KEGG" id="gsl:Gasu_41600"/>
<feature type="region of interest" description="Disordered" evidence="1">
    <location>
        <begin position="107"/>
        <end position="127"/>
    </location>
</feature>